<gene>
    <name evidence="2" type="ORF">Taro_018264</name>
</gene>
<evidence type="ECO:0000313" key="3">
    <source>
        <dbReference type="Proteomes" id="UP000652761"/>
    </source>
</evidence>
<feature type="compositionally biased region" description="Basic and acidic residues" evidence="1">
    <location>
        <begin position="15"/>
        <end position="24"/>
    </location>
</feature>
<proteinExistence type="predicted"/>
<organism evidence="2 3">
    <name type="scientific">Colocasia esculenta</name>
    <name type="common">Wild taro</name>
    <name type="synonym">Arum esculentum</name>
    <dbReference type="NCBI Taxonomy" id="4460"/>
    <lineage>
        <taxon>Eukaryota</taxon>
        <taxon>Viridiplantae</taxon>
        <taxon>Streptophyta</taxon>
        <taxon>Embryophyta</taxon>
        <taxon>Tracheophyta</taxon>
        <taxon>Spermatophyta</taxon>
        <taxon>Magnoliopsida</taxon>
        <taxon>Liliopsida</taxon>
        <taxon>Araceae</taxon>
        <taxon>Aroideae</taxon>
        <taxon>Colocasieae</taxon>
        <taxon>Colocasia</taxon>
    </lineage>
</organism>
<accession>A0A843UTD3</accession>
<evidence type="ECO:0000313" key="2">
    <source>
        <dbReference type="EMBL" id="MQL85737.1"/>
    </source>
</evidence>
<dbReference type="EMBL" id="NMUH01000847">
    <property type="protein sequence ID" value="MQL85737.1"/>
    <property type="molecule type" value="Genomic_DNA"/>
</dbReference>
<dbReference type="AlphaFoldDB" id="A0A843UTD3"/>
<reference evidence="2" key="1">
    <citation type="submission" date="2017-07" db="EMBL/GenBank/DDBJ databases">
        <title>Taro Niue Genome Assembly and Annotation.</title>
        <authorList>
            <person name="Atibalentja N."/>
            <person name="Keating K."/>
            <person name="Fields C.J."/>
        </authorList>
    </citation>
    <scope>NUCLEOTIDE SEQUENCE</scope>
    <source>
        <strain evidence="2">Niue_2</strain>
        <tissue evidence="2">Leaf</tissue>
    </source>
</reference>
<feature type="region of interest" description="Disordered" evidence="1">
    <location>
        <begin position="13"/>
        <end position="33"/>
    </location>
</feature>
<dbReference type="Proteomes" id="UP000652761">
    <property type="component" value="Unassembled WGS sequence"/>
</dbReference>
<sequence length="335" mass="36920">MACQVASMLYAPDTRQGRSDRKDSSQNSQNWSRIASRCRDRNVTPTPVATRMRWLGVPRPKACRDRLLGCDNVAAKGSAATKRTGLSAREGRDVAWSGGDTVSWLVCMFFAKGEDRGLGFLFVKATEHPVTFRTQQADPSRSACERDISGCHVLKATLPHVVTSAERSLLREYFGLRVCLSWQPSRWTLELRGKWWTRVEAAGRAPGGGDGAVGEDPIDNSGSPFLVYVNLGHFRVSRSVGGDRENRVLGVGRGSVGPFVCDCETERLWFDPLCCLVGGTVVLRLCGGVEVELCSVEVVCQSYYLVHGFRHIEVRGIMDQVLGSSPVTYVFEVRL</sequence>
<comment type="caution">
    <text evidence="2">The sequence shown here is derived from an EMBL/GenBank/DDBJ whole genome shotgun (WGS) entry which is preliminary data.</text>
</comment>
<evidence type="ECO:0000256" key="1">
    <source>
        <dbReference type="SAM" id="MobiDB-lite"/>
    </source>
</evidence>
<keyword evidence="3" id="KW-1185">Reference proteome</keyword>
<name>A0A843UTD3_COLES</name>
<protein>
    <submittedName>
        <fullName evidence="2">Uncharacterized protein</fullName>
    </submittedName>
</protein>